<comment type="caution">
    <text evidence="1">The sequence shown here is derived from an EMBL/GenBank/DDBJ whole genome shotgun (WGS) entry which is preliminary data.</text>
</comment>
<dbReference type="OrthoDB" id="6312934at2"/>
<keyword evidence="2" id="KW-1185">Reference proteome</keyword>
<dbReference type="EMBL" id="JWYV01000001">
    <property type="protein sequence ID" value="KKD01391.1"/>
    <property type="molecule type" value="Genomic_DNA"/>
</dbReference>
<dbReference type="STRING" id="265726.KY46_00740"/>
<accession>A0A0F5VGT8</accession>
<evidence type="ECO:0000313" key="2">
    <source>
        <dbReference type="Proteomes" id="UP000033633"/>
    </source>
</evidence>
<dbReference type="PATRIC" id="fig|265726.11.peg.159"/>
<dbReference type="InterPro" id="IPR009225">
    <property type="entry name" value="Phage_head_completion_GpL"/>
</dbReference>
<evidence type="ECO:0000313" key="1">
    <source>
        <dbReference type="EMBL" id="KKD01391.1"/>
    </source>
</evidence>
<dbReference type="RefSeq" id="WP_046218720.1">
    <property type="nucleotide sequence ID" value="NZ_JWYV01000001.1"/>
</dbReference>
<dbReference type="AlphaFoldDB" id="A0A0F5VGT8"/>
<dbReference type="Pfam" id="PF05926">
    <property type="entry name" value="Phage_GPL"/>
    <property type="match status" value="1"/>
</dbReference>
<proteinExistence type="predicted"/>
<organism evidence="1 2">
    <name type="scientific">Photobacterium halotolerans</name>
    <dbReference type="NCBI Taxonomy" id="265726"/>
    <lineage>
        <taxon>Bacteria</taxon>
        <taxon>Pseudomonadati</taxon>
        <taxon>Pseudomonadota</taxon>
        <taxon>Gammaproteobacteria</taxon>
        <taxon>Vibrionales</taxon>
        <taxon>Vibrionaceae</taxon>
        <taxon>Photobacterium</taxon>
    </lineage>
</organism>
<dbReference type="Proteomes" id="UP000033633">
    <property type="component" value="Unassembled WGS sequence"/>
</dbReference>
<gene>
    <name evidence="1" type="ORF">KY46_00740</name>
</gene>
<protein>
    <submittedName>
        <fullName evidence="1">Head protein</fullName>
    </submittedName>
</protein>
<sequence>MFTGTAASYQETLIQNDGFWPDMDAGAFERRRGTPAAQDDERIAHAVANAMASVNLELERLKARYLAEGIAKAADLEAFPAINGKNRVVIQYEAAVFARAKADLLPDFATVHQKKDGDHLAERNIETKNELLAESVRILRNMLGYNRSTVDLL</sequence>
<reference evidence="1 2" key="1">
    <citation type="submission" date="2014-12" db="EMBL/GenBank/DDBJ databases">
        <title>Mercury Reductase activity and rhizosphere competence traits in the genome of root associated Photobacterium halotolerans MELD1.</title>
        <authorList>
            <person name="Mathew D.C."/>
            <person name="Huang C.-C."/>
        </authorList>
    </citation>
    <scope>NUCLEOTIDE SEQUENCE [LARGE SCALE GENOMIC DNA]</scope>
    <source>
        <strain evidence="1 2">MELD1</strain>
    </source>
</reference>
<name>A0A0F5VGT8_9GAMM</name>